<dbReference type="AlphaFoldDB" id="A0A8J8TAW7"/>
<name>A0A8J8TAW7_HALGN</name>
<reference evidence="1" key="1">
    <citation type="submission" date="2019-06" db="EMBL/GenBank/DDBJ databases">
        <authorList>
            <person name="Zheng W."/>
        </authorList>
    </citation>
    <scope>NUCLEOTIDE SEQUENCE</scope>
    <source>
        <strain evidence="1">QDHG01</strain>
    </source>
</reference>
<sequence>MKVIGQRSQLESSSIVNSQFSKSLRQDEKLQLLKQVSIGSIPQRSLSNDGVLSLFRVTGNQAQCHQYVHLNSAQKYTEGQREQQFRSQI</sequence>
<proteinExistence type="predicted"/>
<dbReference type="EMBL" id="RRYP01000231">
    <property type="protein sequence ID" value="TNV87768.1"/>
    <property type="molecule type" value="Genomic_DNA"/>
</dbReference>
<evidence type="ECO:0000313" key="1">
    <source>
        <dbReference type="EMBL" id="TNV87768.1"/>
    </source>
</evidence>
<comment type="caution">
    <text evidence="1">The sequence shown here is derived from an EMBL/GenBank/DDBJ whole genome shotgun (WGS) entry which is preliminary data.</text>
</comment>
<keyword evidence="2" id="KW-1185">Reference proteome</keyword>
<dbReference type="Proteomes" id="UP000785679">
    <property type="component" value="Unassembled WGS sequence"/>
</dbReference>
<evidence type="ECO:0000313" key="2">
    <source>
        <dbReference type="Proteomes" id="UP000785679"/>
    </source>
</evidence>
<protein>
    <submittedName>
        <fullName evidence="1">Uncharacterized protein</fullName>
    </submittedName>
</protein>
<accession>A0A8J8TAW7</accession>
<gene>
    <name evidence="1" type="ORF">FGO68_gene3620</name>
</gene>
<organism evidence="1 2">
    <name type="scientific">Halteria grandinella</name>
    <dbReference type="NCBI Taxonomy" id="5974"/>
    <lineage>
        <taxon>Eukaryota</taxon>
        <taxon>Sar</taxon>
        <taxon>Alveolata</taxon>
        <taxon>Ciliophora</taxon>
        <taxon>Intramacronucleata</taxon>
        <taxon>Spirotrichea</taxon>
        <taxon>Stichotrichia</taxon>
        <taxon>Sporadotrichida</taxon>
        <taxon>Halteriidae</taxon>
        <taxon>Halteria</taxon>
    </lineage>
</organism>